<dbReference type="GeneID" id="108019563"/>
<dbReference type="Pfam" id="PF06477">
    <property type="entry name" value="DUF1091"/>
    <property type="match status" value="1"/>
</dbReference>
<dbReference type="InterPro" id="IPR010512">
    <property type="entry name" value="DUF1091"/>
</dbReference>
<proteinExistence type="predicted"/>
<dbReference type="PANTHER" id="PTHR20898">
    <property type="entry name" value="DAEDALUS ON 3-RELATED-RELATED"/>
    <property type="match status" value="1"/>
</dbReference>
<dbReference type="PANTHER" id="PTHR20898:SF0">
    <property type="entry name" value="DAEDALUS ON 3-RELATED"/>
    <property type="match status" value="1"/>
</dbReference>
<sequence>MMALVSIRLLLATIIAAILLSSNLRGECGRPKSRFTNMLCESFNESYASFKKCKLNLLGRGRVGADLYVKLFQLPIDNSRINWAIYRRYNGFRPFLYNVSVDLCRLLEKNNFLSFEGLVINAIMTRSNLNHSCPYNHDIILDNLEFSDDFLKTLPLPQGVYKIQLRFASYKVWRAQVTISFEREE</sequence>
<accession>A0AB39ZTJ5</accession>
<feature type="chain" id="PRO_5045429120" description="MD-2-related lipid-recognition domain-containing protein" evidence="1">
    <location>
        <begin position="18"/>
        <end position="185"/>
    </location>
</feature>
<keyword evidence="1" id="KW-0732">Signal</keyword>
<feature type="signal peptide" evidence="1">
    <location>
        <begin position="1"/>
        <end position="17"/>
    </location>
</feature>
<dbReference type="RefSeq" id="XP_016942889.3">
    <property type="nucleotide sequence ID" value="XM_017087400.4"/>
</dbReference>
<evidence type="ECO:0008006" key="4">
    <source>
        <dbReference type="Google" id="ProtNLM"/>
    </source>
</evidence>
<evidence type="ECO:0000256" key="1">
    <source>
        <dbReference type="SAM" id="SignalP"/>
    </source>
</evidence>
<evidence type="ECO:0000313" key="3">
    <source>
        <dbReference type="RefSeq" id="XP_016942889.3"/>
    </source>
</evidence>
<protein>
    <recommendedName>
        <fullName evidence="4">MD-2-related lipid-recognition domain-containing protein</fullName>
    </recommendedName>
</protein>
<keyword evidence="2" id="KW-1185">Reference proteome</keyword>
<gene>
    <name evidence="3" type="primary">LOC108019563</name>
</gene>
<dbReference type="SMART" id="SM00697">
    <property type="entry name" value="DM8"/>
    <property type="match status" value="1"/>
</dbReference>
<dbReference type="AlphaFoldDB" id="A0AB39ZTJ5"/>
<evidence type="ECO:0000313" key="2">
    <source>
        <dbReference type="Proteomes" id="UP001652628"/>
    </source>
</evidence>
<dbReference type="Proteomes" id="UP001652628">
    <property type="component" value="Chromosome 2R"/>
</dbReference>
<organism evidence="2 3">
    <name type="scientific">Drosophila suzukii</name>
    <name type="common">Spotted-wing drosophila fruit fly</name>
    <dbReference type="NCBI Taxonomy" id="28584"/>
    <lineage>
        <taxon>Eukaryota</taxon>
        <taxon>Metazoa</taxon>
        <taxon>Ecdysozoa</taxon>
        <taxon>Arthropoda</taxon>
        <taxon>Hexapoda</taxon>
        <taxon>Insecta</taxon>
        <taxon>Pterygota</taxon>
        <taxon>Neoptera</taxon>
        <taxon>Endopterygota</taxon>
        <taxon>Diptera</taxon>
        <taxon>Brachycera</taxon>
        <taxon>Muscomorpha</taxon>
        <taxon>Ephydroidea</taxon>
        <taxon>Drosophilidae</taxon>
        <taxon>Drosophila</taxon>
        <taxon>Sophophora</taxon>
    </lineage>
</organism>
<name>A0AB39ZTJ5_DROSZ</name>
<reference evidence="3" key="1">
    <citation type="submission" date="2025-08" db="UniProtKB">
        <authorList>
            <consortium name="RefSeq"/>
        </authorList>
    </citation>
    <scope>IDENTIFICATION</scope>
</reference>